<sequence length="55" mass="6173">MTSKEKILEAIKQNPNASYMDLAKACGMSKTNVFHHVNGLIESGLVRHGFKWEVL</sequence>
<accession>A0A6J7WFU7</accession>
<dbReference type="Gene3D" id="1.10.10.10">
    <property type="entry name" value="Winged helix-like DNA-binding domain superfamily/Winged helix DNA-binding domain"/>
    <property type="match status" value="1"/>
</dbReference>
<dbReference type="InterPro" id="IPR036388">
    <property type="entry name" value="WH-like_DNA-bd_sf"/>
</dbReference>
<dbReference type="Pfam" id="PF13412">
    <property type="entry name" value="HTH_24"/>
    <property type="match status" value="1"/>
</dbReference>
<protein>
    <submittedName>
        <fullName evidence="1">HTH_ARSR domain containing protein</fullName>
    </submittedName>
</protein>
<dbReference type="EMBL" id="LR798233">
    <property type="protein sequence ID" value="CAB5212727.1"/>
    <property type="molecule type" value="Genomic_DNA"/>
</dbReference>
<dbReference type="InterPro" id="IPR036390">
    <property type="entry name" value="WH_DNA-bd_sf"/>
</dbReference>
<proteinExistence type="predicted"/>
<dbReference type="InterPro" id="IPR011991">
    <property type="entry name" value="ArsR-like_HTH"/>
</dbReference>
<organism evidence="1">
    <name type="scientific">uncultured Caudovirales phage</name>
    <dbReference type="NCBI Taxonomy" id="2100421"/>
    <lineage>
        <taxon>Viruses</taxon>
        <taxon>Duplodnaviria</taxon>
        <taxon>Heunggongvirae</taxon>
        <taxon>Uroviricota</taxon>
        <taxon>Caudoviricetes</taxon>
        <taxon>Peduoviridae</taxon>
        <taxon>Maltschvirus</taxon>
        <taxon>Maltschvirus maltsch</taxon>
    </lineage>
</organism>
<dbReference type="SUPFAM" id="SSF46785">
    <property type="entry name" value="Winged helix' DNA-binding domain"/>
    <property type="match status" value="1"/>
</dbReference>
<gene>
    <name evidence="1" type="ORF">UFOVP191_13</name>
</gene>
<evidence type="ECO:0000313" key="1">
    <source>
        <dbReference type="EMBL" id="CAB5212727.1"/>
    </source>
</evidence>
<dbReference type="CDD" id="cd00090">
    <property type="entry name" value="HTH_ARSR"/>
    <property type="match status" value="1"/>
</dbReference>
<reference evidence="1" key="1">
    <citation type="submission" date="2020-05" db="EMBL/GenBank/DDBJ databases">
        <authorList>
            <person name="Chiriac C."/>
            <person name="Salcher M."/>
            <person name="Ghai R."/>
            <person name="Kavagutti S V."/>
        </authorList>
    </citation>
    <scope>NUCLEOTIDE SEQUENCE</scope>
</reference>
<name>A0A6J7WFU7_9CAUD</name>